<protein>
    <submittedName>
        <fullName evidence="1">Uncharacterized protein</fullName>
    </submittedName>
</protein>
<evidence type="ECO:0000313" key="1">
    <source>
        <dbReference type="EMBL" id="HBC36789.1"/>
    </source>
</evidence>
<name>A0A352IZA6_9GAMM</name>
<dbReference type="Proteomes" id="UP000263489">
    <property type="component" value="Unassembled WGS sequence"/>
</dbReference>
<dbReference type="RefSeq" id="WP_339779302.1">
    <property type="nucleotide sequence ID" value="NZ_CBDDHG010000002.1"/>
</dbReference>
<evidence type="ECO:0000313" key="2">
    <source>
        <dbReference type="Proteomes" id="UP000263489"/>
    </source>
</evidence>
<accession>A0A352IZA6</accession>
<reference evidence="1 2" key="1">
    <citation type="journal article" date="2018" name="Nat. Biotechnol.">
        <title>A standardized bacterial taxonomy based on genome phylogeny substantially revises the tree of life.</title>
        <authorList>
            <person name="Parks D.H."/>
            <person name="Chuvochina M."/>
            <person name="Waite D.W."/>
            <person name="Rinke C."/>
            <person name="Skarshewski A."/>
            <person name="Chaumeil P.A."/>
            <person name="Hugenholtz P."/>
        </authorList>
    </citation>
    <scope>NUCLEOTIDE SEQUENCE [LARGE SCALE GENOMIC DNA]</scope>
    <source>
        <strain evidence="1">UBA9380</strain>
    </source>
</reference>
<comment type="caution">
    <text evidence="1">The sequence shown here is derived from an EMBL/GenBank/DDBJ whole genome shotgun (WGS) entry which is preliminary data.</text>
</comment>
<gene>
    <name evidence="1" type="ORF">DC045_21265</name>
</gene>
<dbReference type="EMBL" id="DNNA01000326">
    <property type="protein sequence ID" value="HBC36789.1"/>
    <property type="molecule type" value="Genomic_DNA"/>
</dbReference>
<sequence length="171" mass="19456">MTEINYKLRKVPKEKILLSPRFGRSQFTERFMAISFRSGEFEVVPHQAILDYLCRHPVVVEKGTVKDKDGKSETVFFVTGNLRSQLLLDFLPKKMTVPVLMEYPPIPAETFLREVVERELLNLSVLAIKHGGYAAALSSLFTLPNLEMRHSALAPTKERLSKLAGANRREL</sequence>
<dbReference type="AlphaFoldDB" id="A0A352IZA6"/>
<proteinExistence type="predicted"/>
<organism evidence="1 2">
    <name type="scientific">Marinobacter adhaerens</name>
    <dbReference type="NCBI Taxonomy" id="1033846"/>
    <lineage>
        <taxon>Bacteria</taxon>
        <taxon>Pseudomonadati</taxon>
        <taxon>Pseudomonadota</taxon>
        <taxon>Gammaproteobacteria</taxon>
        <taxon>Pseudomonadales</taxon>
        <taxon>Marinobacteraceae</taxon>
        <taxon>Marinobacter</taxon>
    </lineage>
</organism>